<protein>
    <recommendedName>
        <fullName evidence="6">Ribosome assembly factor mrt4</fullName>
    </recommendedName>
</protein>
<dbReference type="VEuPathDB" id="FungiDB:AAP_02565"/>
<dbReference type="Gene3D" id="3.30.70.1730">
    <property type="match status" value="1"/>
</dbReference>
<dbReference type="GO" id="GO:0030687">
    <property type="term" value="C:preribosome, large subunit precursor"/>
    <property type="evidence" value="ECO:0007669"/>
    <property type="project" value="TreeGrafter"/>
</dbReference>
<comment type="function">
    <text evidence="1 6">Component of the ribosome assembly machinery. Nuclear paralog of the ribosomal protein P0, it binds pre-60S subunits at an early stage of assembly in the nucleolus, and is replaced by P0 in cytoplasmic pre-60S subunits and mature 80S ribosomes.</text>
</comment>
<dbReference type="GO" id="GO:0000956">
    <property type="term" value="P:nuclear-transcribed mRNA catabolic process"/>
    <property type="evidence" value="ECO:0007669"/>
    <property type="project" value="TreeGrafter"/>
</dbReference>
<dbReference type="GO" id="GO:0005840">
    <property type="term" value="C:ribosome"/>
    <property type="evidence" value="ECO:0007669"/>
    <property type="project" value="UniProtKB-KW"/>
</dbReference>
<comment type="subunit">
    <text evidence="3 6">Associates with the pre-60S ribosomal particle.</text>
</comment>
<dbReference type="InterPro" id="IPR043141">
    <property type="entry name" value="Ribosomal_uL10-like_sf"/>
</dbReference>
<dbReference type="OrthoDB" id="10262308at2759"/>
<evidence type="ECO:0000256" key="3">
    <source>
        <dbReference type="ARBA" id="ARBA00011117"/>
    </source>
</evidence>
<evidence type="ECO:0000256" key="5">
    <source>
        <dbReference type="ARBA" id="ARBA00023242"/>
    </source>
</evidence>
<dbReference type="Gene3D" id="3.90.105.20">
    <property type="match status" value="1"/>
</dbReference>
<keyword evidence="6" id="KW-0690">Ribosome biogenesis</keyword>
<dbReference type="EMBL" id="AZGZ01000009">
    <property type="protein sequence ID" value="KZZ93099.1"/>
    <property type="molecule type" value="Genomic_DNA"/>
</dbReference>
<dbReference type="CDD" id="cd05796">
    <property type="entry name" value="Ribosomal_P0_like"/>
    <property type="match status" value="1"/>
</dbReference>
<proteinExistence type="inferred from homology"/>
<dbReference type="InterPro" id="IPR043164">
    <property type="entry name" value="Ribosomal_uL10-like_insert_sf"/>
</dbReference>
<evidence type="ECO:0000256" key="2">
    <source>
        <dbReference type="ARBA" id="ARBA00008889"/>
    </source>
</evidence>
<dbReference type="Pfam" id="PF00466">
    <property type="entry name" value="Ribosomal_L10"/>
    <property type="match status" value="1"/>
</dbReference>
<name>A0A167ZUB0_9EURO</name>
<evidence type="ECO:0000256" key="4">
    <source>
        <dbReference type="ARBA" id="ARBA00022490"/>
    </source>
</evidence>
<dbReference type="GO" id="GO:0005730">
    <property type="term" value="C:nucleolus"/>
    <property type="evidence" value="ECO:0007669"/>
    <property type="project" value="UniProtKB-SubCell"/>
</dbReference>
<dbReference type="PANTHER" id="PTHR45841">
    <property type="entry name" value="MRNA TURNOVER PROTEIN 4 MRTO4"/>
    <property type="match status" value="1"/>
</dbReference>
<evidence type="ECO:0000256" key="6">
    <source>
        <dbReference type="RuleBase" id="RU364039"/>
    </source>
</evidence>
<dbReference type="InterPro" id="IPR001790">
    <property type="entry name" value="Ribosomal_uL10"/>
</dbReference>
<dbReference type="PANTHER" id="PTHR45841:SF1">
    <property type="entry name" value="MRNA TURNOVER PROTEIN 4 HOMOLOG"/>
    <property type="match status" value="1"/>
</dbReference>
<dbReference type="AlphaFoldDB" id="A0A167ZUB0"/>
<dbReference type="SUPFAM" id="SSF160369">
    <property type="entry name" value="Ribosomal protein L10-like"/>
    <property type="match status" value="1"/>
</dbReference>
<reference evidence="8 9" key="1">
    <citation type="journal article" date="2016" name="Genome Biol. Evol.">
        <title>Divergent and convergent evolution of fungal pathogenicity.</title>
        <authorList>
            <person name="Shang Y."/>
            <person name="Xiao G."/>
            <person name="Zheng P."/>
            <person name="Cen K."/>
            <person name="Zhan S."/>
            <person name="Wang C."/>
        </authorList>
    </citation>
    <scope>NUCLEOTIDE SEQUENCE [LARGE SCALE GENOMIC DNA]</scope>
    <source>
        <strain evidence="8 9">ARSEF 7405</strain>
    </source>
</reference>
<feature type="domain" description="Large ribosomal subunit protein uL10-like insertion" evidence="7">
    <location>
        <begin position="126"/>
        <end position="210"/>
    </location>
</feature>
<keyword evidence="8" id="KW-0689">Ribosomal protein</keyword>
<dbReference type="GO" id="GO:0006364">
    <property type="term" value="P:rRNA processing"/>
    <property type="evidence" value="ECO:0007669"/>
    <property type="project" value="TreeGrafter"/>
</dbReference>
<dbReference type="FunFam" id="3.90.105.20:FF:000003">
    <property type="entry name" value="Ribosome assembly factor mrt4"/>
    <property type="match status" value="1"/>
</dbReference>
<dbReference type="GO" id="GO:0003723">
    <property type="term" value="F:RNA binding"/>
    <property type="evidence" value="ECO:0007669"/>
    <property type="project" value="TreeGrafter"/>
</dbReference>
<comment type="subcellular location">
    <subcellularLocation>
        <location evidence="6">Cytoplasm</location>
    </subcellularLocation>
    <subcellularLocation>
        <location evidence="6">Nucleus</location>
        <location evidence="6">Nucleolus</location>
    </subcellularLocation>
</comment>
<keyword evidence="8" id="KW-0687">Ribonucleoprotein</keyword>
<accession>A0A167ZUB0</accession>
<dbReference type="Proteomes" id="UP000242877">
    <property type="component" value="Unassembled WGS sequence"/>
</dbReference>
<gene>
    <name evidence="8" type="ORF">AAP_02565</name>
</gene>
<comment type="similarity">
    <text evidence="2 6">Belongs to the universal ribosomal protein uL10 family.</text>
</comment>
<keyword evidence="9" id="KW-1185">Reference proteome</keyword>
<dbReference type="InterPro" id="IPR040637">
    <property type="entry name" value="Ribosomal_uL10-like_insert"/>
</dbReference>
<dbReference type="FunFam" id="3.30.70.1730:FF:000005">
    <property type="entry name" value="Ribosome assembly factor mrt4"/>
    <property type="match status" value="1"/>
</dbReference>
<evidence type="ECO:0000256" key="1">
    <source>
        <dbReference type="ARBA" id="ARBA00004046"/>
    </source>
</evidence>
<evidence type="ECO:0000259" key="7">
    <source>
        <dbReference type="Pfam" id="PF17777"/>
    </source>
</evidence>
<dbReference type="InterPro" id="IPR051742">
    <property type="entry name" value="Ribosome_Assembly_uL10"/>
</dbReference>
<evidence type="ECO:0000313" key="9">
    <source>
        <dbReference type="Proteomes" id="UP000242877"/>
    </source>
</evidence>
<keyword evidence="5 6" id="KW-0539">Nucleus</keyword>
<sequence length="245" mass="27441">MARSKRARLVHESKVTKKAHKEQNRLIFNNVQQAVTDYAHLFVFSVDNMRNTYLKDVRQEFADSRLFFGKTKVMALALGATPETACAQNLDKLRPFLTGAVGLLFTNRDPAAVLSYFENFHPLDFARAGDVAPRSFTIPQGVVYSQGGEVAVENDQPLSHTIEPQLRKLGVPTRLIKGQVTLDMDGGYPVCKAGSTLDSRQTTLLKMFGVRMAEFRVAMKAHWTRDTAEVEVLEKSDNDMDMNEA</sequence>
<organism evidence="8 9">
    <name type="scientific">Ascosphaera apis ARSEF 7405</name>
    <dbReference type="NCBI Taxonomy" id="392613"/>
    <lineage>
        <taxon>Eukaryota</taxon>
        <taxon>Fungi</taxon>
        <taxon>Dikarya</taxon>
        <taxon>Ascomycota</taxon>
        <taxon>Pezizomycotina</taxon>
        <taxon>Eurotiomycetes</taxon>
        <taxon>Eurotiomycetidae</taxon>
        <taxon>Onygenales</taxon>
        <taxon>Ascosphaeraceae</taxon>
        <taxon>Ascosphaera</taxon>
    </lineage>
</organism>
<comment type="caution">
    <text evidence="8">The sequence shown here is derived from an EMBL/GenBank/DDBJ whole genome shotgun (WGS) entry which is preliminary data.</text>
</comment>
<dbReference type="GO" id="GO:0005737">
    <property type="term" value="C:cytoplasm"/>
    <property type="evidence" value="ECO:0007669"/>
    <property type="project" value="UniProtKB-SubCell"/>
</dbReference>
<evidence type="ECO:0000313" key="8">
    <source>
        <dbReference type="EMBL" id="KZZ93099.1"/>
    </source>
</evidence>
<keyword evidence="4 6" id="KW-0963">Cytoplasm</keyword>
<dbReference type="InterPro" id="IPR033867">
    <property type="entry name" value="Mrt4"/>
</dbReference>
<dbReference type="GO" id="GO:0000027">
    <property type="term" value="P:ribosomal large subunit assembly"/>
    <property type="evidence" value="ECO:0007669"/>
    <property type="project" value="InterPro"/>
</dbReference>
<dbReference type="Pfam" id="PF17777">
    <property type="entry name" value="RL10P_insert"/>
    <property type="match status" value="1"/>
</dbReference>